<evidence type="ECO:0000256" key="1">
    <source>
        <dbReference type="SAM" id="Phobius"/>
    </source>
</evidence>
<protein>
    <submittedName>
        <fullName evidence="2">Uncharacterized protein</fullName>
    </submittedName>
</protein>
<dbReference type="Proteomes" id="UP000655208">
    <property type="component" value="Unassembled WGS sequence"/>
</dbReference>
<feature type="transmembrane region" description="Helical" evidence="1">
    <location>
        <begin position="37"/>
        <end position="53"/>
    </location>
</feature>
<feature type="transmembrane region" description="Helical" evidence="1">
    <location>
        <begin position="12"/>
        <end position="30"/>
    </location>
</feature>
<name>A0A917WJE9_9ACTN</name>
<evidence type="ECO:0000313" key="2">
    <source>
        <dbReference type="EMBL" id="GGM08404.1"/>
    </source>
</evidence>
<sequence length="89" mass="9245">MSLDYSAVKDAAPWALVAVAAVGVVVAIVIRKIVGKILTLVLAAALVFFGWQQRDRVMDWAGSTASGVRSGACASQPSFFGVDVSFPGC</sequence>
<keyword evidence="3" id="KW-1185">Reference proteome</keyword>
<proteinExistence type="predicted"/>
<evidence type="ECO:0000313" key="3">
    <source>
        <dbReference type="Proteomes" id="UP000655208"/>
    </source>
</evidence>
<keyword evidence="1" id="KW-0472">Membrane</keyword>
<reference evidence="2" key="2">
    <citation type="submission" date="2020-09" db="EMBL/GenBank/DDBJ databases">
        <authorList>
            <person name="Sun Q."/>
            <person name="Zhou Y."/>
        </authorList>
    </citation>
    <scope>NUCLEOTIDE SEQUENCE</scope>
    <source>
        <strain evidence="2">CGMCC 4.7308</strain>
    </source>
</reference>
<comment type="caution">
    <text evidence="2">The sequence shown here is derived from an EMBL/GenBank/DDBJ whole genome shotgun (WGS) entry which is preliminary data.</text>
</comment>
<gene>
    <name evidence="2" type="ORF">GCM10011594_30460</name>
</gene>
<accession>A0A917WJE9</accession>
<dbReference type="AlphaFoldDB" id="A0A917WJE9"/>
<organism evidence="2 3">
    <name type="scientific">Nakamurella endophytica</name>
    <dbReference type="NCBI Taxonomy" id="1748367"/>
    <lineage>
        <taxon>Bacteria</taxon>
        <taxon>Bacillati</taxon>
        <taxon>Actinomycetota</taxon>
        <taxon>Actinomycetes</taxon>
        <taxon>Nakamurellales</taxon>
        <taxon>Nakamurellaceae</taxon>
        <taxon>Nakamurella</taxon>
    </lineage>
</organism>
<keyword evidence="1" id="KW-1133">Transmembrane helix</keyword>
<dbReference type="RefSeq" id="WP_188942971.1">
    <property type="nucleotide sequence ID" value="NZ_BMNA01000006.1"/>
</dbReference>
<dbReference type="EMBL" id="BMNA01000006">
    <property type="protein sequence ID" value="GGM08404.1"/>
    <property type="molecule type" value="Genomic_DNA"/>
</dbReference>
<reference evidence="2" key="1">
    <citation type="journal article" date="2014" name="Int. J. Syst. Evol. Microbiol.">
        <title>Complete genome sequence of Corynebacterium casei LMG S-19264T (=DSM 44701T), isolated from a smear-ripened cheese.</title>
        <authorList>
            <consortium name="US DOE Joint Genome Institute (JGI-PGF)"/>
            <person name="Walter F."/>
            <person name="Albersmeier A."/>
            <person name="Kalinowski J."/>
            <person name="Ruckert C."/>
        </authorList>
    </citation>
    <scope>NUCLEOTIDE SEQUENCE</scope>
    <source>
        <strain evidence="2">CGMCC 4.7308</strain>
    </source>
</reference>
<keyword evidence="1" id="KW-0812">Transmembrane</keyword>